<dbReference type="Pfam" id="PF00560">
    <property type="entry name" value="LRR_1"/>
    <property type="match status" value="1"/>
</dbReference>
<name>A0AAW1YK65_RUBAR</name>
<evidence type="ECO:0000256" key="1">
    <source>
        <dbReference type="ARBA" id="ARBA00022614"/>
    </source>
</evidence>
<dbReference type="SUPFAM" id="SSF52058">
    <property type="entry name" value="L domain-like"/>
    <property type="match status" value="2"/>
</dbReference>
<accession>A0AAW1YK65</accession>
<dbReference type="InterPro" id="IPR001611">
    <property type="entry name" value="Leu-rich_rpt"/>
</dbReference>
<dbReference type="Pfam" id="PF13855">
    <property type="entry name" value="LRR_8"/>
    <property type="match status" value="1"/>
</dbReference>
<protein>
    <submittedName>
        <fullName evidence="6">Uncharacterized protein</fullName>
    </submittedName>
</protein>
<gene>
    <name evidence="6" type="ORF">M0R45_004553</name>
</gene>
<dbReference type="InterPro" id="IPR003591">
    <property type="entry name" value="Leu-rich_rpt_typical-subtyp"/>
</dbReference>
<dbReference type="InterPro" id="IPR032675">
    <property type="entry name" value="LRR_dom_sf"/>
</dbReference>
<evidence type="ECO:0000256" key="2">
    <source>
        <dbReference type="ARBA" id="ARBA00022737"/>
    </source>
</evidence>
<evidence type="ECO:0000256" key="3">
    <source>
        <dbReference type="ARBA" id="ARBA00022821"/>
    </source>
</evidence>
<dbReference type="SMART" id="SM00364">
    <property type="entry name" value="LRR_BAC"/>
    <property type="match status" value="3"/>
</dbReference>
<dbReference type="EMBL" id="JBEDUW010000001">
    <property type="protein sequence ID" value="KAK9949004.1"/>
    <property type="molecule type" value="Genomic_DNA"/>
</dbReference>
<dbReference type="PROSITE" id="PS51450">
    <property type="entry name" value="LRR"/>
    <property type="match status" value="4"/>
</dbReference>
<dbReference type="InterPro" id="IPR050715">
    <property type="entry name" value="LRR-SigEffector_domain"/>
</dbReference>
<dbReference type="PANTHER" id="PTHR45752:SF195">
    <property type="entry name" value="LEUCINE-RICH REPEAT (LRR) FAMILY PROTEIN-RELATED"/>
    <property type="match status" value="1"/>
</dbReference>
<evidence type="ECO:0000313" key="7">
    <source>
        <dbReference type="Proteomes" id="UP001457282"/>
    </source>
</evidence>
<feature type="domain" description="Disease resistance protein RPS4B/Roq1-like leucine-rich repeats" evidence="4">
    <location>
        <begin position="69"/>
        <end position="135"/>
    </location>
</feature>
<organism evidence="6 7">
    <name type="scientific">Rubus argutus</name>
    <name type="common">Southern blackberry</name>
    <dbReference type="NCBI Taxonomy" id="59490"/>
    <lineage>
        <taxon>Eukaryota</taxon>
        <taxon>Viridiplantae</taxon>
        <taxon>Streptophyta</taxon>
        <taxon>Embryophyta</taxon>
        <taxon>Tracheophyta</taxon>
        <taxon>Spermatophyta</taxon>
        <taxon>Magnoliopsida</taxon>
        <taxon>eudicotyledons</taxon>
        <taxon>Gunneridae</taxon>
        <taxon>Pentapetalae</taxon>
        <taxon>rosids</taxon>
        <taxon>fabids</taxon>
        <taxon>Rosales</taxon>
        <taxon>Rosaceae</taxon>
        <taxon>Rosoideae</taxon>
        <taxon>Rosoideae incertae sedis</taxon>
        <taxon>Rubus</taxon>
    </lineage>
</organism>
<keyword evidence="2" id="KW-0677">Repeat</keyword>
<dbReference type="Gene3D" id="3.80.10.10">
    <property type="entry name" value="Ribonuclease Inhibitor"/>
    <property type="match status" value="4"/>
</dbReference>
<dbReference type="Pfam" id="PF23598">
    <property type="entry name" value="LRR_14"/>
    <property type="match status" value="1"/>
</dbReference>
<evidence type="ECO:0000259" key="4">
    <source>
        <dbReference type="Pfam" id="PF23286"/>
    </source>
</evidence>
<feature type="domain" description="Disease resistance R13L4/SHOC-2-like LRR" evidence="5">
    <location>
        <begin position="140"/>
        <end position="222"/>
    </location>
</feature>
<dbReference type="SMART" id="SM00369">
    <property type="entry name" value="LRR_TYP"/>
    <property type="match status" value="7"/>
</dbReference>
<evidence type="ECO:0000259" key="5">
    <source>
        <dbReference type="Pfam" id="PF23598"/>
    </source>
</evidence>
<keyword evidence="3" id="KW-0611">Plant defense</keyword>
<dbReference type="PANTHER" id="PTHR45752">
    <property type="entry name" value="LEUCINE-RICH REPEAT-CONTAINING"/>
    <property type="match status" value="1"/>
</dbReference>
<keyword evidence="7" id="KW-1185">Reference proteome</keyword>
<comment type="caution">
    <text evidence="6">The sequence shown here is derived from an EMBL/GenBank/DDBJ whole genome shotgun (WGS) entry which is preliminary data.</text>
</comment>
<dbReference type="InterPro" id="IPR055414">
    <property type="entry name" value="LRR_R13L4/SHOC2-like"/>
</dbReference>
<dbReference type="Proteomes" id="UP001457282">
    <property type="component" value="Unassembled WGS sequence"/>
</dbReference>
<proteinExistence type="predicted"/>
<dbReference type="InterPro" id="IPR058546">
    <property type="entry name" value="RPS4B/Roq1-like_LRR"/>
</dbReference>
<keyword evidence="1" id="KW-0433">Leucine-rich repeat</keyword>
<dbReference type="Pfam" id="PF23286">
    <property type="entry name" value="LRR_13"/>
    <property type="match status" value="1"/>
</dbReference>
<evidence type="ECO:0000313" key="6">
    <source>
        <dbReference type="EMBL" id="KAK9949004.1"/>
    </source>
</evidence>
<sequence>MLILMDLSDCQYLTKTLDFSNVPKLERLILKGCKKLSQVHPTIGNLQHLVLLNLKGCESLESLHESISLRSLQTCILSGCSKFRHFPEIVGNMDTLSELYLDGTAIKKLPVSIQHLRGLILLNLSGCKNLLYLPRFFCSSLTSLKFLYLSLCSSMEKLPENIGCLKHLEELDACDTSIRKVPESISDLKNLKLLCFHGCSRCTGLELPNLFSGLRSLTTLNLGGCNLAEGAIPDDIGNLLSLQSLDLSENNFFTIPESISQLSELTEISLFRCSKLQSLPKEVPLSLKNVDVRHCPMLTNSLYGWSRWASQMGLSTLNCRKPEEYFSILPALHKFPLQEPQELQELNLSNCQHLTKIPDLNEVRYLKKLILEGCEKLSEVHPTIWDLQYLVLLNLKGCVDLKSLPGSICLKSLEVFILSGCSKLKVFPEIKGDMKNLSQLHLDGTALRDLPISMQQLKGLVLLNLRGCRNLMTIPNLLSLTSLNLSGCLRISKLLENLGMLARLQELDASETIIRYVHRSISLLKNLKVLSFGGCKGLQLPNWFSDLRSLTSLNLRRCGLTEEVLNLLCCLSSLQILDLSTNNFASIPNEIDRLSSLHLLDLSENNFVSIPESISQLSELTELRLFRCSKLQSLPRNLPFNLKHVDARECPMLKNKNNADTLTILASGKGFCFINCGQADQDKDHPSNVPVPKEGREVLFHKYIEDGVYGKKPFELRLPHSRSSPHLWSLWTSGPSVTIPLADSYSLWIGFALFVVFEILQKDNFDESWELEETICDFYTHSGRHENSLVFQNFINFRNGSTYGLCYYEPRGGQFGRLSPLLRASVSTKRPDLIVRACGMHLITQPYAAEFVQNLTYQTVTQHLDFNFSRHCEEILYETMTGDRMELGSTSIVNEDSCSESNSNIQPRGDLPILYEGHNGRQKGFYFCFPAPVISIPPWFFNHHAGDVTLCQITENLLDDQTWVGVELYVIFTQHLRTSASRNGNNNFFFHVDLCTHDHERMVMHGSLNIHSFLGTSDQLVVLHVPRVHFKQQLNECQGMSALFRTIGPEMEVLVCGSRLVFEQDLKALMHSLTAPLGDDPLHIAQTVDQSNAVEGERLINCNSSFQRITAQAPLPEQAPTSSIMRLQSYSSYFEKDHGFRVSYSPLVHSTSVMLVHSKDRLLINRDGNKENVAEEDTTSLLACDHHVRIMAETQLYGSYSSQQWKRCIQLLRRHSKVATLSISGRTIFALENFKNPSFTYNICFSVEKIPVWFRVKMYGIGSRVGITLPPKLYDDNNWRGLVICAEFRVDDQRLTTSMVKLLCHLRAKDFCMDPIPMCFITTEQLELLHHGKFIWLTYIPRGLLTEFNMVSDVEARIHINRPGLTVDKCGHIMDFDRDLIYNATFPSKEIPEWFGKPPSCSDKNWIGLALCALHSEPLNFRGNKSYHFDWCLRTGNNGLTSRHHYQMTNEEYSQSIEPYDPCGGCIWLSYLPRRWFLPQLNGESVIVALCDGKSRSNWGSYRLYCTFNQLIKTQIEFVMYRSRIKCRDKDKLVTEVRSQVLLL</sequence>
<reference evidence="6 7" key="1">
    <citation type="journal article" date="2023" name="G3 (Bethesda)">
        <title>A chromosome-length genome assembly and annotation of blackberry (Rubus argutus, cv. 'Hillquist').</title>
        <authorList>
            <person name="Bruna T."/>
            <person name="Aryal R."/>
            <person name="Dudchenko O."/>
            <person name="Sargent D.J."/>
            <person name="Mead D."/>
            <person name="Buti M."/>
            <person name="Cavallini A."/>
            <person name="Hytonen T."/>
            <person name="Andres J."/>
            <person name="Pham M."/>
            <person name="Weisz D."/>
            <person name="Mascagni F."/>
            <person name="Usai G."/>
            <person name="Natali L."/>
            <person name="Bassil N."/>
            <person name="Fernandez G.E."/>
            <person name="Lomsadze A."/>
            <person name="Armour M."/>
            <person name="Olukolu B."/>
            <person name="Poorten T."/>
            <person name="Britton C."/>
            <person name="Davik J."/>
            <person name="Ashrafi H."/>
            <person name="Aiden E.L."/>
            <person name="Borodovsky M."/>
            <person name="Worthington M."/>
        </authorList>
    </citation>
    <scope>NUCLEOTIDE SEQUENCE [LARGE SCALE GENOMIC DNA]</scope>
    <source>
        <strain evidence="6">PI 553951</strain>
    </source>
</reference>